<evidence type="ECO:0000313" key="3">
    <source>
        <dbReference type="EMBL" id="MBD2607653.1"/>
    </source>
</evidence>
<keyword evidence="4" id="KW-1185">Reference proteome</keyword>
<evidence type="ECO:0000256" key="1">
    <source>
        <dbReference type="SAM" id="Coils"/>
    </source>
</evidence>
<evidence type="ECO:0000256" key="2">
    <source>
        <dbReference type="SAM" id="Phobius"/>
    </source>
</evidence>
<organism evidence="3 4">
    <name type="scientific">Scytonema hofmannii FACHB-248</name>
    <dbReference type="NCBI Taxonomy" id="1842502"/>
    <lineage>
        <taxon>Bacteria</taxon>
        <taxon>Bacillati</taxon>
        <taxon>Cyanobacteriota</taxon>
        <taxon>Cyanophyceae</taxon>
        <taxon>Nostocales</taxon>
        <taxon>Scytonemataceae</taxon>
        <taxon>Scytonema</taxon>
    </lineage>
</organism>
<keyword evidence="1" id="KW-0175">Coiled coil</keyword>
<feature type="transmembrane region" description="Helical" evidence="2">
    <location>
        <begin position="56"/>
        <end position="78"/>
    </location>
</feature>
<evidence type="ECO:0000313" key="4">
    <source>
        <dbReference type="Proteomes" id="UP000660380"/>
    </source>
</evidence>
<proteinExistence type="predicted"/>
<keyword evidence="2" id="KW-0472">Membrane</keyword>
<dbReference type="Proteomes" id="UP000660380">
    <property type="component" value="Unassembled WGS sequence"/>
</dbReference>
<dbReference type="EMBL" id="JACJTA010000069">
    <property type="protein sequence ID" value="MBD2607653.1"/>
    <property type="molecule type" value="Genomic_DNA"/>
</dbReference>
<keyword evidence="2" id="KW-0812">Transmembrane</keyword>
<gene>
    <name evidence="3" type="ORF">H6G81_24785</name>
</gene>
<reference evidence="3 4" key="1">
    <citation type="journal article" date="2020" name="ISME J.">
        <title>Comparative genomics reveals insights into cyanobacterial evolution and habitat adaptation.</title>
        <authorList>
            <person name="Chen M.Y."/>
            <person name="Teng W.K."/>
            <person name="Zhao L."/>
            <person name="Hu C.X."/>
            <person name="Zhou Y.K."/>
            <person name="Han B.P."/>
            <person name="Song L.R."/>
            <person name="Shu W.S."/>
        </authorList>
    </citation>
    <scope>NUCLEOTIDE SEQUENCE [LARGE SCALE GENOMIC DNA]</scope>
    <source>
        <strain evidence="3 4">FACHB-248</strain>
    </source>
</reference>
<name>A0ABR8GW89_9CYAN</name>
<feature type="coiled-coil region" evidence="1">
    <location>
        <begin position="85"/>
        <end position="112"/>
    </location>
</feature>
<comment type="caution">
    <text evidence="3">The sequence shown here is derived from an EMBL/GenBank/DDBJ whole genome shotgun (WGS) entry which is preliminary data.</text>
</comment>
<sequence>MTLSALQKFFLPSLVSAVTVFSAMSFPLATLGDKQTAIKFQEEAIFDGKIRDIAAPYVVLATAISVGVGIFTMAVCGWQYSARKSAKFQQELSGLEKRLEQKEAQLQEFKVSESRLQVSGLTTFLDDEVPFEQTVNSNLLSATVIKPVVAQTTASYQQPINTVPRIATTRTVTAASGFASAQTFLGYTQTNTNSTEEIPTPVVVDKSTPTASDFEMLQKQLREMMLQMQEMQSSLGIMSQQTNAEVKTSDKFRVSYDAPDTEEVKFL</sequence>
<keyword evidence="2" id="KW-1133">Transmembrane helix</keyword>
<accession>A0ABR8GW89</accession>
<protein>
    <submittedName>
        <fullName evidence="3">Uncharacterized protein</fullName>
    </submittedName>
</protein>